<name>A0A4R9J754_9LEPT</name>
<keyword evidence="3" id="KW-1185">Reference proteome</keyword>
<dbReference type="InterPro" id="IPR051531">
    <property type="entry name" value="N-acetyltransferase"/>
</dbReference>
<dbReference type="SUPFAM" id="SSF55729">
    <property type="entry name" value="Acyl-CoA N-acyltransferases (Nat)"/>
    <property type="match status" value="1"/>
</dbReference>
<dbReference type="AlphaFoldDB" id="A0A4R9J754"/>
<dbReference type="GO" id="GO:0016747">
    <property type="term" value="F:acyltransferase activity, transferring groups other than amino-acyl groups"/>
    <property type="evidence" value="ECO:0007669"/>
    <property type="project" value="InterPro"/>
</dbReference>
<comment type="caution">
    <text evidence="2">The sequence shown here is derived from an EMBL/GenBank/DDBJ whole genome shotgun (WGS) entry which is preliminary data.</text>
</comment>
<dbReference type="EMBL" id="RQFY01000004">
    <property type="protein sequence ID" value="TGL34576.1"/>
    <property type="molecule type" value="Genomic_DNA"/>
</dbReference>
<accession>A0A4R9J754</accession>
<dbReference type="Pfam" id="PF13302">
    <property type="entry name" value="Acetyltransf_3"/>
    <property type="match status" value="1"/>
</dbReference>
<dbReference type="OrthoDB" id="9798081at2"/>
<evidence type="ECO:0000259" key="1">
    <source>
        <dbReference type="PROSITE" id="PS51186"/>
    </source>
</evidence>
<feature type="domain" description="N-acetyltransferase" evidence="1">
    <location>
        <begin position="7"/>
        <end position="174"/>
    </location>
</feature>
<keyword evidence="2" id="KW-0808">Transferase</keyword>
<sequence length="180" mass="21129">MLETSRLLLRKWKPEDLEPFSRINSHPSVMKFFPKLLNKYETEKLILKINEHWNKFGFGLFALEERSSGKFFGFTGLMYNNFNSFFTPALEIGWRLDQNFWGKGYAKEAAMASLKFGFENSYSREIVSFTSRINHASRGVMNSIGLHYSGEFEHPRVQIGSSLRTHVLYRINLEDWKNKI</sequence>
<protein>
    <submittedName>
        <fullName evidence="2">N-acetyltransferase</fullName>
    </submittedName>
</protein>
<evidence type="ECO:0000313" key="3">
    <source>
        <dbReference type="Proteomes" id="UP000297871"/>
    </source>
</evidence>
<dbReference type="PANTHER" id="PTHR43792:SF1">
    <property type="entry name" value="N-ACETYLTRANSFERASE DOMAIN-CONTAINING PROTEIN"/>
    <property type="match status" value="1"/>
</dbReference>
<dbReference type="InterPro" id="IPR000182">
    <property type="entry name" value="GNAT_dom"/>
</dbReference>
<evidence type="ECO:0000313" key="2">
    <source>
        <dbReference type="EMBL" id="TGL34576.1"/>
    </source>
</evidence>
<dbReference type="PROSITE" id="PS51186">
    <property type="entry name" value="GNAT"/>
    <property type="match status" value="1"/>
</dbReference>
<dbReference type="InterPro" id="IPR016181">
    <property type="entry name" value="Acyl_CoA_acyltransferase"/>
</dbReference>
<dbReference type="Gene3D" id="3.40.630.30">
    <property type="match status" value="1"/>
</dbReference>
<gene>
    <name evidence="2" type="ORF">EHQ52_08745</name>
</gene>
<reference evidence="2" key="1">
    <citation type="journal article" date="2019" name="PLoS Negl. Trop. Dis.">
        <title>Revisiting the worldwide diversity of Leptospira species in the environment.</title>
        <authorList>
            <person name="Vincent A.T."/>
            <person name="Schiettekatte O."/>
            <person name="Bourhy P."/>
            <person name="Veyrier F.J."/>
            <person name="Picardeau M."/>
        </authorList>
    </citation>
    <scope>NUCLEOTIDE SEQUENCE [LARGE SCALE GENOMIC DNA]</scope>
    <source>
        <strain evidence="2">201800265</strain>
    </source>
</reference>
<dbReference type="Proteomes" id="UP000297871">
    <property type="component" value="Unassembled WGS sequence"/>
</dbReference>
<dbReference type="PANTHER" id="PTHR43792">
    <property type="entry name" value="GNAT FAMILY, PUTATIVE (AFU_ORTHOLOGUE AFUA_3G00765)-RELATED-RELATED"/>
    <property type="match status" value="1"/>
</dbReference>
<dbReference type="RefSeq" id="WP_135614806.1">
    <property type="nucleotide sequence ID" value="NZ_RQFY01000004.1"/>
</dbReference>
<proteinExistence type="predicted"/>
<organism evidence="2 3">
    <name type="scientific">Leptospira koniambonensis</name>
    <dbReference type="NCBI Taxonomy" id="2484950"/>
    <lineage>
        <taxon>Bacteria</taxon>
        <taxon>Pseudomonadati</taxon>
        <taxon>Spirochaetota</taxon>
        <taxon>Spirochaetia</taxon>
        <taxon>Leptospirales</taxon>
        <taxon>Leptospiraceae</taxon>
        <taxon>Leptospira</taxon>
    </lineage>
</organism>